<feature type="signal peptide" evidence="3">
    <location>
        <begin position="1"/>
        <end position="24"/>
    </location>
</feature>
<organism evidence="4 5">
    <name type="scientific">Rhizoctonia solani</name>
    <dbReference type="NCBI Taxonomy" id="456999"/>
    <lineage>
        <taxon>Eukaryota</taxon>
        <taxon>Fungi</taxon>
        <taxon>Dikarya</taxon>
        <taxon>Basidiomycota</taxon>
        <taxon>Agaricomycotina</taxon>
        <taxon>Agaricomycetes</taxon>
        <taxon>Cantharellales</taxon>
        <taxon>Ceratobasidiaceae</taxon>
        <taxon>Rhizoctonia</taxon>
    </lineage>
</organism>
<keyword evidence="3" id="KW-0732">Signal</keyword>
<evidence type="ECO:0000256" key="1">
    <source>
        <dbReference type="SAM" id="MobiDB-lite"/>
    </source>
</evidence>
<evidence type="ECO:0000313" key="4">
    <source>
        <dbReference type="EMBL" id="CAE6540186.1"/>
    </source>
</evidence>
<dbReference type="OrthoDB" id="3251847at2759"/>
<proteinExistence type="predicted"/>
<evidence type="ECO:0000256" key="2">
    <source>
        <dbReference type="SAM" id="Phobius"/>
    </source>
</evidence>
<name>A0A8H3DNX2_9AGAM</name>
<comment type="caution">
    <text evidence="4">The sequence shown here is derived from an EMBL/GenBank/DDBJ whole genome shotgun (WGS) entry which is preliminary data.</text>
</comment>
<dbReference type="Proteomes" id="UP000663831">
    <property type="component" value="Unassembled WGS sequence"/>
</dbReference>
<feature type="region of interest" description="Disordered" evidence="1">
    <location>
        <begin position="672"/>
        <end position="712"/>
    </location>
</feature>
<sequence>MSRLKARILWTALMVATWIRNIMAYKFNTTIHDNDLSHVIYSDTSVKCNRWVRSWLLWKTCDSWAKPWTSGVYHSQGEKVTFHSSLNHRLASVTIKFEGTDVWVYGPPASQLAQPPPDYEICLYESYHTAPKSQCYRTNTTEAYSASEDKEEPVVVFARGQLLDDQHQIVISVANPVDGDQEFNGIRFSHVVYTNERPTPWPVEEDHWRYREVVMHDTHPLLSYSPTTLLGSAKVHTVDDGSTISWHEIKSHSEGGVETKIRAGAVAIYGAPSAYIETRESLGSVCIRLDRGRCETVNLKTVYANQREFIQNESEPVLLWRNDRLDPSHETRVSIQLVNASSGATTTFPFKSINYREAQEYSSPQPLTGPLWNVTVNHDDRAISYNPQRRCVHKSWTGWCETWLDRWEKNEVGPSGSVLTYRSTLSKYRTEDDPHITLSFRGSAVYLYGAPAAYAGRPFAPQHVCINDMCRVIDIEQAYLHPPGSAVEDISAPLSSPHPELEPVLIWAITGLDGQLEHTLRLALAPLPSQDDAVMTIVKVVYTQADVRHDEHQDPPAPKPDHAYAGPLHPPYATALAPLDHKPLPTISTDTLLGWPPFLLLFAFFIFVVYRCLPRALKFWRDKTRGAGPLLPSYPLSFWPSRSQIDPELGSSHTYNGYISWSDDSRHIRGDRFETPLGRTPDSSPPRYSNITDLDTLPHYSPAATSDANRQR</sequence>
<feature type="chain" id="PRO_5034082304" description="Transmembrane protein" evidence="3">
    <location>
        <begin position="25"/>
        <end position="712"/>
    </location>
</feature>
<dbReference type="EMBL" id="CAJMWV010009833">
    <property type="protein sequence ID" value="CAE6540186.1"/>
    <property type="molecule type" value="Genomic_DNA"/>
</dbReference>
<keyword evidence="2" id="KW-0812">Transmembrane</keyword>
<keyword evidence="2" id="KW-0472">Membrane</keyword>
<reference evidence="4" key="1">
    <citation type="submission" date="2021-01" db="EMBL/GenBank/DDBJ databases">
        <authorList>
            <person name="Kaushik A."/>
        </authorList>
    </citation>
    <scope>NUCLEOTIDE SEQUENCE</scope>
    <source>
        <strain evidence="4">AG3-1AP</strain>
    </source>
</reference>
<gene>
    <name evidence="4" type="ORF">RDB_LOCUS173802</name>
</gene>
<protein>
    <recommendedName>
        <fullName evidence="6">Transmembrane protein</fullName>
    </recommendedName>
</protein>
<evidence type="ECO:0000256" key="3">
    <source>
        <dbReference type="SAM" id="SignalP"/>
    </source>
</evidence>
<accession>A0A8H3DNX2</accession>
<evidence type="ECO:0000313" key="5">
    <source>
        <dbReference type="Proteomes" id="UP000663831"/>
    </source>
</evidence>
<evidence type="ECO:0008006" key="6">
    <source>
        <dbReference type="Google" id="ProtNLM"/>
    </source>
</evidence>
<keyword evidence="2" id="KW-1133">Transmembrane helix</keyword>
<dbReference type="AlphaFoldDB" id="A0A8H3DNX2"/>
<feature type="compositionally biased region" description="Polar residues" evidence="1">
    <location>
        <begin position="703"/>
        <end position="712"/>
    </location>
</feature>
<feature type="transmembrane region" description="Helical" evidence="2">
    <location>
        <begin position="592"/>
        <end position="613"/>
    </location>
</feature>